<keyword evidence="2" id="KW-1133">Transmembrane helix</keyword>
<organism evidence="4 5">
    <name type="scientific">Actinokineospora xionganensis</name>
    <dbReference type="NCBI Taxonomy" id="2684470"/>
    <lineage>
        <taxon>Bacteria</taxon>
        <taxon>Bacillati</taxon>
        <taxon>Actinomycetota</taxon>
        <taxon>Actinomycetes</taxon>
        <taxon>Pseudonocardiales</taxon>
        <taxon>Pseudonocardiaceae</taxon>
        <taxon>Actinokineospora</taxon>
    </lineage>
</organism>
<dbReference type="InterPro" id="IPR050922">
    <property type="entry name" value="LytR/CpsA/Psr_CW_biosynth"/>
</dbReference>
<dbReference type="RefSeq" id="WP_187223616.1">
    <property type="nucleotide sequence ID" value="NZ_JABVED010000017.1"/>
</dbReference>
<feature type="transmembrane region" description="Helical" evidence="2">
    <location>
        <begin position="41"/>
        <end position="63"/>
    </location>
</feature>
<evidence type="ECO:0000256" key="1">
    <source>
        <dbReference type="ARBA" id="ARBA00006068"/>
    </source>
</evidence>
<comment type="similarity">
    <text evidence="1">Belongs to the LytR/CpsA/Psr (LCP) family.</text>
</comment>
<evidence type="ECO:0000256" key="2">
    <source>
        <dbReference type="SAM" id="Phobius"/>
    </source>
</evidence>
<evidence type="ECO:0000313" key="5">
    <source>
        <dbReference type="Proteomes" id="UP000734823"/>
    </source>
</evidence>
<dbReference type="NCBIfam" id="TIGR00350">
    <property type="entry name" value="lytR_cpsA_psr"/>
    <property type="match status" value="1"/>
</dbReference>
<feature type="domain" description="Cell envelope-related transcriptional attenuator" evidence="3">
    <location>
        <begin position="91"/>
        <end position="249"/>
    </location>
</feature>
<proteinExistence type="inferred from homology"/>
<comment type="caution">
    <text evidence="4">The sequence shown here is derived from an EMBL/GenBank/DDBJ whole genome shotgun (WGS) entry which is preliminary data.</text>
</comment>
<name>A0ABR7LD50_9PSEU</name>
<accession>A0ABR7LD50</accession>
<dbReference type="Gene3D" id="3.40.630.190">
    <property type="entry name" value="LCP protein"/>
    <property type="match status" value="1"/>
</dbReference>
<dbReference type="PANTHER" id="PTHR33392">
    <property type="entry name" value="POLYISOPRENYL-TEICHOIC ACID--PEPTIDOGLYCAN TEICHOIC ACID TRANSFERASE TAGU"/>
    <property type="match status" value="1"/>
</dbReference>
<reference evidence="4 5" key="1">
    <citation type="submission" date="2020-06" db="EMBL/GenBank/DDBJ databases">
        <title>Actinokineospora xiongansis sp. nov., isolated from soil of Baiyangdian.</title>
        <authorList>
            <person name="Zhang X."/>
        </authorList>
    </citation>
    <scope>NUCLEOTIDE SEQUENCE [LARGE SCALE GENOMIC DNA]</scope>
    <source>
        <strain evidence="4 5">HBU206404</strain>
    </source>
</reference>
<sequence>MTHDKTESLIREAVTEQAGRAVDGSVVIRALQRERPRRSMALVFAAVAVVVVAASAVVIPQLMRRDQAPPAAPGVVEERTILVLGRDGESRTDTIMLTRLAGERATAISVPRDTLVDIPGFGPGKVNSAFSQGREAALAAGASQGAADKTGAELTMSVVGGLTGMEIDDYLLIDMAAIGRAADAVGGVEVCVRSDTRDPLAQADFRAGRSLLTGPDALAFVRQRRGLPNGDLDRIMRQQVFLSGLIGRVTPANAAGVLAAVRDHVVTDADLLGLVESLARTRGGVRVALIPVDLEVSSPQGAGLEVSPEVVRPFVQSALAGEAPAAPDCVD</sequence>
<evidence type="ECO:0000259" key="3">
    <source>
        <dbReference type="Pfam" id="PF03816"/>
    </source>
</evidence>
<keyword evidence="2" id="KW-0472">Membrane</keyword>
<dbReference type="InterPro" id="IPR004474">
    <property type="entry name" value="LytR_CpsA_psr"/>
</dbReference>
<evidence type="ECO:0000313" key="4">
    <source>
        <dbReference type="EMBL" id="MBC6450513.1"/>
    </source>
</evidence>
<keyword evidence="2" id="KW-0812">Transmembrane</keyword>
<dbReference type="PANTHER" id="PTHR33392:SF6">
    <property type="entry name" value="POLYISOPRENYL-TEICHOIC ACID--PEPTIDOGLYCAN TEICHOIC ACID TRANSFERASE TAGU"/>
    <property type="match status" value="1"/>
</dbReference>
<gene>
    <name evidence="4" type="ORF">GPZ80_25460</name>
</gene>
<dbReference type="Pfam" id="PF03816">
    <property type="entry name" value="LytR_cpsA_psr"/>
    <property type="match status" value="1"/>
</dbReference>
<protein>
    <submittedName>
        <fullName evidence="4">LCP family protein</fullName>
    </submittedName>
</protein>
<dbReference type="EMBL" id="JABVED010000017">
    <property type="protein sequence ID" value="MBC6450513.1"/>
    <property type="molecule type" value="Genomic_DNA"/>
</dbReference>
<keyword evidence="5" id="KW-1185">Reference proteome</keyword>
<dbReference type="Proteomes" id="UP000734823">
    <property type="component" value="Unassembled WGS sequence"/>
</dbReference>